<dbReference type="InterPro" id="IPR058058">
    <property type="entry name" value="CBU_0592-like"/>
</dbReference>
<comment type="caution">
    <text evidence="3">The sequence shown here is derived from an EMBL/GenBank/DDBJ whole genome shotgun (WGS) entry which is preliminary data.</text>
</comment>
<dbReference type="Proteomes" id="UP000228996">
    <property type="component" value="Unassembled WGS sequence"/>
</dbReference>
<evidence type="ECO:0000259" key="2">
    <source>
        <dbReference type="Pfam" id="PF26604"/>
    </source>
</evidence>
<evidence type="ECO:0000256" key="1">
    <source>
        <dbReference type="SAM" id="Phobius"/>
    </source>
</evidence>
<feature type="transmembrane region" description="Helical" evidence="1">
    <location>
        <begin position="6"/>
        <end position="23"/>
    </location>
</feature>
<sequence length="77" mass="8488">MFFEIIGWLGTFAVLLAYFLVSFRKISSNSKEYQLLNLFGAIGIILNSAIHGALPSVGLNITWLLIAALALYKIAKK</sequence>
<evidence type="ECO:0000313" key="3">
    <source>
        <dbReference type="EMBL" id="PIU03759.1"/>
    </source>
</evidence>
<keyword evidence="1" id="KW-0472">Membrane</keyword>
<protein>
    <recommendedName>
        <fullName evidence="2">CBU-0592-like domain-containing protein</fullName>
    </recommendedName>
</protein>
<dbReference type="AlphaFoldDB" id="A0A2M6XDN7"/>
<proteinExistence type="predicted"/>
<gene>
    <name evidence="3" type="ORF">COT44_01640</name>
</gene>
<keyword evidence="1" id="KW-0812">Transmembrane</keyword>
<dbReference type="EMBL" id="PEYO01000007">
    <property type="protein sequence ID" value="PIU03759.1"/>
    <property type="molecule type" value="Genomic_DNA"/>
</dbReference>
<evidence type="ECO:0000313" key="4">
    <source>
        <dbReference type="Proteomes" id="UP000228996"/>
    </source>
</evidence>
<organism evidence="3 4">
    <name type="scientific">Candidatus Shapirobacteria bacterium CG08_land_8_20_14_0_20_39_18</name>
    <dbReference type="NCBI Taxonomy" id="1974883"/>
    <lineage>
        <taxon>Bacteria</taxon>
        <taxon>Candidatus Shapironibacteriota</taxon>
    </lineage>
</organism>
<feature type="transmembrane region" description="Helical" evidence="1">
    <location>
        <begin position="35"/>
        <end position="51"/>
    </location>
</feature>
<name>A0A2M6XDN7_9BACT</name>
<reference evidence="4" key="1">
    <citation type="submission" date="2017-09" db="EMBL/GenBank/DDBJ databases">
        <title>Depth-based differentiation of microbial function through sediment-hosted aquifers and enrichment of novel symbionts in the deep terrestrial subsurface.</title>
        <authorList>
            <person name="Probst A.J."/>
            <person name="Ladd B."/>
            <person name="Jarett J.K."/>
            <person name="Geller-Mcgrath D.E."/>
            <person name="Sieber C.M.K."/>
            <person name="Emerson J.B."/>
            <person name="Anantharaman K."/>
            <person name="Thomas B.C."/>
            <person name="Malmstrom R."/>
            <person name="Stieglmeier M."/>
            <person name="Klingl A."/>
            <person name="Woyke T."/>
            <person name="Ryan C.M."/>
            <person name="Banfield J.F."/>
        </authorList>
    </citation>
    <scope>NUCLEOTIDE SEQUENCE [LARGE SCALE GENOMIC DNA]</scope>
</reference>
<feature type="transmembrane region" description="Helical" evidence="1">
    <location>
        <begin position="57"/>
        <end position="75"/>
    </location>
</feature>
<keyword evidence="1" id="KW-1133">Transmembrane helix</keyword>
<dbReference type="NCBIfam" id="NF047864">
    <property type="entry name" value="CBU_0592_membra"/>
    <property type="match status" value="1"/>
</dbReference>
<accession>A0A2M6XDN7</accession>
<feature type="domain" description="CBU-0592-like" evidence="2">
    <location>
        <begin position="3"/>
        <end position="76"/>
    </location>
</feature>
<dbReference type="Pfam" id="PF26604">
    <property type="entry name" value="CBU_0592"/>
    <property type="match status" value="1"/>
</dbReference>